<evidence type="ECO:0000313" key="3">
    <source>
        <dbReference type="Proteomes" id="UP000250443"/>
    </source>
</evidence>
<accession>A0A2X2DBN0</accession>
<dbReference type="RefSeq" id="WP_010799005.1">
    <property type="nucleotide sequence ID" value="NZ_UAUF01000015.1"/>
</dbReference>
<evidence type="ECO:0000313" key="2">
    <source>
        <dbReference type="EMBL" id="SPZ16391.1"/>
    </source>
</evidence>
<feature type="compositionally biased region" description="Basic and acidic residues" evidence="1">
    <location>
        <begin position="236"/>
        <end position="261"/>
    </location>
</feature>
<dbReference type="EMBL" id="UAUF01000015">
    <property type="protein sequence ID" value="SPZ16391.1"/>
    <property type="molecule type" value="Genomic_DNA"/>
</dbReference>
<reference evidence="2 3" key="1">
    <citation type="submission" date="2018-06" db="EMBL/GenBank/DDBJ databases">
        <authorList>
            <consortium name="Pathogen Informatics"/>
            <person name="Doyle S."/>
        </authorList>
    </citation>
    <scope>NUCLEOTIDE SEQUENCE [LARGE SCALE GENOMIC DNA]</scope>
    <source>
        <strain evidence="2 3">NCTC11842</strain>
    </source>
</reference>
<protein>
    <submittedName>
        <fullName evidence="2">Uncharacterized protein</fullName>
    </submittedName>
</protein>
<gene>
    <name evidence="2" type="ORF">NCTC11842_05423</name>
</gene>
<name>A0A2X2DBN0_PSELU</name>
<sequence>MSTSALALMFVSCILLFLFMAYVDQVADRYQLDKARLRADLNDRIYRIGTLSETFPAQFMTPELKQLLVRLELNLIQRIGRLEKPTEALTERESLLQEQEKLGLDISIENQPCPLSSEAAFKEVSSQLETLNSQVHRAVQDGLLTKADASGWFKSVRYWLALSNIEMFDNMATQALESDQPRLAKRAYERGLQYIRNQSDQMAFQDQREVFESGIETAENAIEKQTQAEQQLKAPPVEEKAPEPEEGNEWKKKPLYDKSEV</sequence>
<evidence type="ECO:0000256" key="1">
    <source>
        <dbReference type="SAM" id="MobiDB-lite"/>
    </source>
</evidence>
<proteinExistence type="predicted"/>
<dbReference type="AlphaFoldDB" id="A0A2X2DBN0"/>
<dbReference type="Proteomes" id="UP000250443">
    <property type="component" value="Unassembled WGS sequence"/>
</dbReference>
<organism evidence="2 3">
    <name type="scientific">Pseudomonas luteola</name>
    <dbReference type="NCBI Taxonomy" id="47886"/>
    <lineage>
        <taxon>Bacteria</taxon>
        <taxon>Pseudomonadati</taxon>
        <taxon>Pseudomonadota</taxon>
        <taxon>Gammaproteobacteria</taxon>
        <taxon>Pseudomonadales</taxon>
        <taxon>Pseudomonadaceae</taxon>
        <taxon>Pseudomonas</taxon>
    </lineage>
</organism>
<feature type="region of interest" description="Disordered" evidence="1">
    <location>
        <begin position="224"/>
        <end position="261"/>
    </location>
</feature>